<dbReference type="KEGG" id="gog:C1280_18655"/>
<protein>
    <submittedName>
        <fullName evidence="2">IS630 family transposase</fullName>
    </submittedName>
</protein>
<proteinExistence type="predicted"/>
<dbReference type="RefSeq" id="WP_010033548.1">
    <property type="nucleotide sequence ID" value="NZ_CP025958.1"/>
</dbReference>
<feature type="domain" description="Tc1-like transposase DDE" evidence="1">
    <location>
        <begin position="40"/>
        <end position="192"/>
    </location>
</feature>
<evidence type="ECO:0000313" key="5">
    <source>
        <dbReference type="Proteomes" id="UP000245802"/>
    </source>
</evidence>
<evidence type="ECO:0000313" key="2">
    <source>
        <dbReference type="EMBL" id="AWM37098.1"/>
    </source>
</evidence>
<dbReference type="EMBL" id="CP025958">
    <property type="protein sequence ID" value="AWM38810.1"/>
    <property type="molecule type" value="Genomic_DNA"/>
</dbReference>
<keyword evidence="5" id="KW-1185">Reference proteome</keyword>
<dbReference type="EMBL" id="CP025958">
    <property type="protein sequence ID" value="AWM37098.1"/>
    <property type="molecule type" value="Genomic_DNA"/>
</dbReference>
<evidence type="ECO:0000259" key="1">
    <source>
        <dbReference type="Pfam" id="PF13358"/>
    </source>
</evidence>
<dbReference type="AlphaFoldDB" id="A0A2Z3GUX8"/>
<dbReference type="OrthoDB" id="269226at2"/>
<dbReference type="EMBL" id="CP025958">
    <property type="protein sequence ID" value="AWM39045.1"/>
    <property type="molecule type" value="Genomic_DNA"/>
</dbReference>
<dbReference type="InterPro" id="IPR038717">
    <property type="entry name" value="Tc1-like_DDE_dom"/>
</dbReference>
<name>A0A2Z3GUX8_9BACT</name>
<accession>A0A2Z3GUX8</accession>
<dbReference type="Pfam" id="PF13358">
    <property type="entry name" value="DDE_3"/>
    <property type="match status" value="1"/>
</dbReference>
<gene>
    <name evidence="2" type="ORF">C1280_08710</name>
    <name evidence="3" type="ORF">C1280_18655</name>
    <name evidence="4" type="ORF">C1280_20045</name>
</gene>
<evidence type="ECO:0000313" key="4">
    <source>
        <dbReference type="EMBL" id="AWM39045.1"/>
    </source>
</evidence>
<dbReference type="KEGG" id="gog:C1280_20045"/>
<dbReference type="KEGG" id="gog:C1280_08710"/>
<dbReference type="Proteomes" id="UP000245802">
    <property type="component" value="Chromosome"/>
</dbReference>
<reference evidence="2 5" key="1">
    <citation type="submission" date="2018-01" db="EMBL/GenBank/DDBJ databases">
        <title>G. obscuriglobus.</title>
        <authorList>
            <person name="Franke J."/>
            <person name="Blomberg W."/>
            <person name="Selmecki A."/>
        </authorList>
    </citation>
    <scope>NUCLEOTIDE SEQUENCE [LARGE SCALE GENOMIC DNA]</scope>
    <source>
        <strain evidence="2 5">DSM 5831</strain>
    </source>
</reference>
<sequence length="231" mass="26848">MAPRKLEYGVIPPDADAAFVAHMALVLDTYALPYDCLYPVLNMDEQPIPLLKETRAPIPATKDHPRRVDYEYERAGTASIFMFCEALVGWRQVSVRERRTKVDWALEVAELLRTRYRDAVKVIVVCDNRNTHTIGAFYEAFDPETARALVRRSEFRHTPKHGSWLHVAECELSAMTRQCVQGRRFATIEELRVETAAWQDYTNDKQRSVDRQFRTDDARNRLKSLYPKIKT</sequence>
<organism evidence="2 5">
    <name type="scientific">Gemmata obscuriglobus</name>
    <dbReference type="NCBI Taxonomy" id="114"/>
    <lineage>
        <taxon>Bacteria</taxon>
        <taxon>Pseudomonadati</taxon>
        <taxon>Planctomycetota</taxon>
        <taxon>Planctomycetia</taxon>
        <taxon>Gemmatales</taxon>
        <taxon>Gemmataceae</taxon>
        <taxon>Gemmata</taxon>
    </lineage>
</organism>
<evidence type="ECO:0000313" key="3">
    <source>
        <dbReference type="EMBL" id="AWM38810.1"/>
    </source>
</evidence>